<dbReference type="Proteomes" id="UP000060487">
    <property type="component" value="Unassembled WGS sequence"/>
</dbReference>
<protein>
    <submittedName>
        <fullName evidence="4">Carbon monoxide dehydrogenase</fullName>
    </submittedName>
</protein>
<keyword evidence="2" id="KW-0067">ATP-binding</keyword>
<keyword evidence="5" id="KW-1185">Reference proteome</keyword>
<dbReference type="SUPFAM" id="SSF52540">
    <property type="entry name" value="P-loop containing nucleoside triphosphate hydrolases"/>
    <property type="match status" value="1"/>
</dbReference>
<name>A0ABR5SGP6_9BACT</name>
<organism evidence="4 5">
    <name type="scientific">Candidatus Magnetominusculus xianensis</name>
    <dbReference type="NCBI Taxonomy" id="1748249"/>
    <lineage>
        <taxon>Bacteria</taxon>
        <taxon>Pseudomonadati</taxon>
        <taxon>Nitrospirota</taxon>
        <taxon>Nitrospiria</taxon>
        <taxon>Nitrospirales</taxon>
        <taxon>Nitrospiraceae</taxon>
        <taxon>Candidatus Magnetominusculus</taxon>
    </lineage>
</organism>
<dbReference type="InterPro" id="IPR002586">
    <property type="entry name" value="CobQ/CobB/MinD/ParA_Nub-bd_dom"/>
</dbReference>
<evidence type="ECO:0000313" key="4">
    <source>
        <dbReference type="EMBL" id="KWT90149.1"/>
    </source>
</evidence>
<evidence type="ECO:0000256" key="2">
    <source>
        <dbReference type="ARBA" id="ARBA00022840"/>
    </source>
</evidence>
<dbReference type="Gene3D" id="3.40.50.300">
    <property type="entry name" value="P-loop containing nucleotide triphosphate hydrolases"/>
    <property type="match status" value="1"/>
</dbReference>
<accession>A0ABR5SGP6</accession>
<dbReference type="EMBL" id="LNQR01000036">
    <property type="protein sequence ID" value="KWT90149.1"/>
    <property type="molecule type" value="Genomic_DNA"/>
</dbReference>
<reference evidence="4 5" key="1">
    <citation type="submission" date="2015-11" db="EMBL/GenBank/DDBJ databases">
        <authorList>
            <person name="Lin W."/>
        </authorList>
    </citation>
    <scope>NUCLEOTIDE SEQUENCE [LARGE SCALE GENOMIC DNA]</scope>
    <source>
        <strain evidence="4 5">HCH-1</strain>
    </source>
</reference>
<dbReference type="InterPro" id="IPR050625">
    <property type="entry name" value="ParA/MinD_ATPase"/>
</dbReference>
<evidence type="ECO:0000259" key="3">
    <source>
        <dbReference type="Pfam" id="PF01656"/>
    </source>
</evidence>
<evidence type="ECO:0000313" key="5">
    <source>
        <dbReference type="Proteomes" id="UP000060487"/>
    </source>
</evidence>
<gene>
    <name evidence="4" type="ORF">ASN18_1155</name>
</gene>
<dbReference type="PANTHER" id="PTHR43384:SF6">
    <property type="entry name" value="SEPTUM SITE-DETERMINING PROTEIN MIND HOMOLOG, CHLOROPLASTIC"/>
    <property type="match status" value="1"/>
</dbReference>
<dbReference type="InterPro" id="IPR027417">
    <property type="entry name" value="P-loop_NTPase"/>
</dbReference>
<dbReference type="PANTHER" id="PTHR43384">
    <property type="entry name" value="SEPTUM SITE-DETERMINING PROTEIN MIND HOMOLOG, CHLOROPLASTIC-RELATED"/>
    <property type="match status" value="1"/>
</dbReference>
<proteinExistence type="predicted"/>
<dbReference type="InterPro" id="IPR014433">
    <property type="entry name" value="CooC"/>
</dbReference>
<dbReference type="RefSeq" id="WP_085051800.1">
    <property type="nucleotide sequence ID" value="NZ_LNQR01000036.1"/>
</dbReference>
<dbReference type="Pfam" id="PF01656">
    <property type="entry name" value="CbiA"/>
    <property type="match status" value="1"/>
</dbReference>
<comment type="caution">
    <text evidence="4">The sequence shown here is derived from an EMBL/GenBank/DDBJ whole genome shotgun (WGS) entry which is preliminary data.</text>
</comment>
<feature type="domain" description="CobQ/CobB/MinD/ParA nucleotide binding" evidence="3">
    <location>
        <begin position="4"/>
        <end position="232"/>
    </location>
</feature>
<dbReference type="PIRSF" id="PIRSF005647">
    <property type="entry name" value="CooC"/>
    <property type="match status" value="1"/>
</dbReference>
<sequence>MAQIIAFSGKGGTGKTTLAGLTIRYIIERTGRLVLGVDADSNSCLNLAVGVDVHATIGSIRETALETIRLGNRPGGLTTEEIFDYQIKQTIVEASGFDLLVMGRPEGQGCYCAANNIIRKYTDKLADDYSFVVIDNEAGMEHLSRRTSSAVDIMFTVSDATVKGIKTAKRIDDLIKELSLQTGKRFLIINRVKGPDDAAQLKAYAAELGLSVAGVIPDDKTVFDTDLNGRPVAEIPKDAPSLKSYYAILDDVLKTLIASAT</sequence>
<evidence type="ECO:0000256" key="1">
    <source>
        <dbReference type="ARBA" id="ARBA00022741"/>
    </source>
</evidence>
<keyword evidence="1" id="KW-0547">Nucleotide-binding</keyword>